<dbReference type="PROSITE" id="PS50097">
    <property type="entry name" value="BTB"/>
    <property type="match status" value="1"/>
</dbReference>
<protein>
    <recommendedName>
        <fullName evidence="2">BTB domain-containing protein</fullName>
    </recommendedName>
</protein>
<evidence type="ECO:0000259" key="2">
    <source>
        <dbReference type="PROSITE" id="PS50097"/>
    </source>
</evidence>
<feature type="compositionally biased region" description="Low complexity" evidence="1">
    <location>
        <begin position="63"/>
        <end position="72"/>
    </location>
</feature>
<dbReference type="InterPro" id="IPR000210">
    <property type="entry name" value="BTB/POZ_dom"/>
</dbReference>
<feature type="domain" description="BTB" evidence="2">
    <location>
        <begin position="29"/>
        <end position="104"/>
    </location>
</feature>
<proteinExistence type="predicted"/>
<dbReference type="EMBL" id="KN840457">
    <property type="protein sequence ID" value="KIP10202.1"/>
    <property type="molecule type" value="Genomic_DNA"/>
</dbReference>
<organism evidence="3 4">
    <name type="scientific">Phlebiopsis gigantea (strain 11061_1 CR5-6)</name>
    <name type="common">White-rot fungus</name>
    <name type="synonym">Peniophora gigantea</name>
    <dbReference type="NCBI Taxonomy" id="745531"/>
    <lineage>
        <taxon>Eukaryota</taxon>
        <taxon>Fungi</taxon>
        <taxon>Dikarya</taxon>
        <taxon>Basidiomycota</taxon>
        <taxon>Agaricomycotina</taxon>
        <taxon>Agaricomycetes</taxon>
        <taxon>Polyporales</taxon>
        <taxon>Phanerochaetaceae</taxon>
        <taxon>Phlebiopsis</taxon>
    </lineage>
</organism>
<evidence type="ECO:0000313" key="4">
    <source>
        <dbReference type="Proteomes" id="UP000053257"/>
    </source>
</evidence>
<dbReference type="Proteomes" id="UP000053257">
    <property type="component" value="Unassembled WGS sequence"/>
</dbReference>
<sequence>MTNSFLGDGMLSLSIPGPSRDPTYYIFDGNSVLLVESTLFRVHRSTLTKDRSAFETMFQLSSETDSSRSESSVTIAMEGESDDNPIRLQGDTADEFRALLWALYALPHELLIAMTPEANSAQLVALARITNKYQFRSLEQWALGALNSYYTRSGAFDDVPTTHPPSLPLGPLPAHGAGAPPPQPSLTQLTELAALCERFDLLDAIVARWKRLIGEGKDLAQAICVGERFNLRGVLGLAYHAMMLKGKTAWDADAYLSREQRVRLLCGYYALNKLSDALPANPPVLTHTARCTSQQRCVKAFAGVWKMILETGTQMIPFQREDVLGRILFAEGVMKALVKDEIPSQGTMDGMQQCKENALFAVSMKFREIKDSLADYFTDEF</sequence>
<gene>
    <name evidence="3" type="ORF">PHLGIDRAFT_65999</name>
</gene>
<accession>A0A0C3SBP4</accession>
<dbReference type="InterPro" id="IPR011333">
    <property type="entry name" value="SKP1/BTB/POZ_sf"/>
</dbReference>
<dbReference type="OrthoDB" id="3238373at2759"/>
<dbReference type="Gene3D" id="3.30.710.10">
    <property type="entry name" value="Potassium Channel Kv1.1, Chain A"/>
    <property type="match status" value="1"/>
</dbReference>
<dbReference type="HOGENOM" id="CLU_040061_0_0_1"/>
<feature type="compositionally biased region" description="Pro residues" evidence="1">
    <location>
        <begin position="162"/>
        <end position="171"/>
    </location>
</feature>
<reference evidence="3 4" key="1">
    <citation type="journal article" date="2014" name="PLoS Genet.">
        <title>Analysis of the Phlebiopsis gigantea genome, transcriptome and secretome provides insight into its pioneer colonization strategies of wood.</title>
        <authorList>
            <person name="Hori C."/>
            <person name="Ishida T."/>
            <person name="Igarashi K."/>
            <person name="Samejima M."/>
            <person name="Suzuki H."/>
            <person name="Master E."/>
            <person name="Ferreira P."/>
            <person name="Ruiz-Duenas F.J."/>
            <person name="Held B."/>
            <person name="Canessa P."/>
            <person name="Larrondo L.F."/>
            <person name="Schmoll M."/>
            <person name="Druzhinina I.S."/>
            <person name="Kubicek C.P."/>
            <person name="Gaskell J.A."/>
            <person name="Kersten P."/>
            <person name="St John F."/>
            <person name="Glasner J."/>
            <person name="Sabat G."/>
            <person name="Splinter BonDurant S."/>
            <person name="Syed K."/>
            <person name="Yadav J."/>
            <person name="Mgbeahuruike A.C."/>
            <person name="Kovalchuk A."/>
            <person name="Asiegbu F.O."/>
            <person name="Lackner G."/>
            <person name="Hoffmeister D."/>
            <person name="Rencoret J."/>
            <person name="Gutierrez A."/>
            <person name="Sun H."/>
            <person name="Lindquist E."/>
            <person name="Barry K."/>
            <person name="Riley R."/>
            <person name="Grigoriev I.V."/>
            <person name="Henrissat B."/>
            <person name="Kues U."/>
            <person name="Berka R.M."/>
            <person name="Martinez A.T."/>
            <person name="Covert S.F."/>
            <person name="Blanchette R.A."/>
            <person name="Cullen D."/>
        </authorList>
    </citation>
    <scope>NUCLEOTIDE SEQUENCE [LARGE SCALE GENOMIC DNA]</scope>
    <source>
        <strain evidence="3 4">11061_1 CR5-6</strain>
    </source>
</reference>
<feature type="region of interest" description="Disordered" evidence="1">
    <location>
        <begin position="160"/>
        <end position="183"/>
    </location>
</feature>
<evidence type="ECO:0000313" key="3">
    <source>
        <dbReference type="EMBL" id="KIP10202.1"/>
    </source>
</evidence>
<name>A0A0C3SBP4_PHLG1</name>
<evidence type="ECO:0000256" key="1">
    <source>
        <dbReference type="SAM" id="MobiDB-lite"/>
    </source>
</evidence>
<keyword evidence="4" id="KW-1185">Reference proteome</keyword>
<dbReference type="AlphaFoldDB" id="A0A0C3SBP4"/>
<feature type="region of interest" description="Disordered" evidence="1">
    <location>
        <begin position="63"/>
        <end position="86"/>
    </location>
</feature>